<evidence type="ECO:0000259" key="7">
    <source>
        <dbReference type="PROSITE" id="PS50011"/>
    </source>
</evidence>
<dbReference type="GO" id="GO:0005524">
    <property type="term" value="F:ATP binding"/>
    <property type="evidence" value="ECO:0007669"/>
    <property type="project" value="UniProtKB-KW"/>
</dbReference>
<evidence type="ECO:0000256" key="4">
    <source>
        <dbReference type="ARBA" id="ARBA00022741"/>
    </source>
</evidence>
<organism evidence="8 9">
    <name type="scientific">Rubroshorea leprosula</name>
    <dbReference type="NCBI Taxonomy" id="152421"/>
    <lineage>
        <taxon>Eukaryota</taxon>
        <taxon>Viridiplantae</taxon>
        <taxon>Streptophyta</taxon>
        <taxon>Embryophyta</taxon>
        <taxon>Tracheophyta</taxon>
        <taxon>Spermatophyta</taxon>
        <taxon>Magnoliopsida</taxon>
        <taxon>eudicotyledons</taxon>
        <taxon>Gunneridae</taxon>
        <taxon>Pentapetalae</taxon>
        <taxon>rosids</taxon>
        <taxon>malvids</taxon>
        <taxon>Malvales</taxon>
        <taxon>Dipterocarpaceae</taxon>
        <taxon>Rubroshorea</taxon>
    </lineage>
</organism>
<accession>A0AAV5KCP3</accession>
<evidence type="ECO:0000256" key="6">
    <source>
        <dbReference type="ARBA" id="ARBA00022840"/>
    </source>
</evidence>
<dbReference type="GO" id="GO:0004674">
    <property type="term" value="F:protein serine/threonine kinase activity"/>
    <property type="evidence" value="ECO:0007669"/>
    <property type="project" value="UniProtKB-KW"/>
</dbReference>
<keyword evidence="5" id="KW-0418">Kinase</keyword>
<protein>
    <recommendedName>
        <fullName evidence="7">Protein kinase domain-containing protein</fullName>
    </recommendedName>
</protein>
<evidence type="ECO:0000313" key="8">
    <source>
        <dbReference type="EMBL" id="GKV22276.1"/>
    </source>
</evidence>
<evidence type="ECO:0000313" key="9">
    <source>
        <dbReference type="Proteomes" id="UP001054252"/>
    </source>
</evidence>
<evidence type="ECO:0000256" key="5">
    <source>
        <dbReference type="ARBA" id="ARBA00022777"/>
    </source>
</evidence>
<dbReference type="FunFam" id="1.10.510.10:FF:001423">
    <property type="entry name" value="Calcium-dependent protein kinase 7"/>
    <property type="match status" value="1"/>
</dbReference>
<dbReference type="SUPFAM" id="SSF56112">
    <property type="entry name" value="Protein kinase-like (PK-like)"/>
    <property type="match status" value="1"/>
</dbReference>
<comment type="caution">
    <text evidence="8">The sequence shown here is derived from an EMBL/GenBank/DDBJ whole genome shotgun (WGS) entry which is preliminary data.</text>
</comment>
<evidence type="ECO:0000256" key="2">
    <source>
        <dbReference type="ARBA" id="ARBA00022527"/>
    </source>
</evidence>
<comment type="similarity">
    <text evidence="1">Belongs to the protein kinase superfamily. CAMK Ser/Thr protein kinase family. CaMK subfamily.</text>
</comment>
<keyword evidence="4" id="KW-0547">Nucleotide-binding</keyword>
<keyword evidence="9" id="KW-1185">Reference proteome</keyword>
<dbReference type="InterPro" id="IPR011009">
    <property type="entry name" value="Kinase-like_dom_sf"/>
</dbReference>
<dbReference type="InterPro" id="IPR000719">
    <property type="entry name" value="Prot_kinase_dom"/>
</dbReference>
<dbReference type="Gene3D" id="1.10.510.10">
    <property type="entry name" value="Transferase(Phosphotransferase) domain 1"/>
    <property type="match status" value="1"/>
</dbReference>
<keyword evidence="2" id="KW-0723">Serine/threonine-protein kinase</keyword>
<dbReference type="AlphaFoldDB" id="A0AAV5KCP3"/>
<proteinExistence type="inferred from homology"/>
<gene>
    <name evidence="8" type="ORF">SLEP1_g32158</name>
</gene>
<keyword evidence="6" id="KW-0067">ATP-binding</keyword>
<dbReference type="PANTHER" id="PTHR24349">
    <property type="entry name" value="SERINE/THREONINE-PROTEIN KINASE"/>
    <property type="match status" value="1"/>
</dbReference>
<dbReference type="PROSITE" id="PS50011">
    <property type="entry name" value="PROTEIN_KINASE_DOM"/>
    <property type="match status" value="1"/>
</dbReference>
<evidence type="ECO:0000256" key="1">
    <source>
        <dbReference type="ARBA" id="ARBA00005354"/>
    </source>
</evidence>
<dbReference type="EMBL" id="BPVZ01000059">
    <property type="protein sequence ID" value="GKV22276.1"/>
    <property type="molecule type" value="Genomic_DNA"/>
</dbReference>
<dbReference type="Proteomes" id="UP001054252">
    <property type="component" value="Unassembled WGS sequence"/>
</dbReference>
<name>A0AAV5KCP3_9ROSI</name>
<feature type="domain" description="Protein kinase" evidence="7">
    <location>
        <begin position="1"/>
        <end position="191"/>
    </location>
</feature>
<dbReference type="Pfam" id="PF00069">
    <property type="entry name" value="Pkinase"/>
    <property type="match status" value="1"/>
</dbReference>
<evidence type="ECO:0000256" key="3">
    <source>
        <dbReference type="ARBA" id="ARBA00022679"/>
    </source>
</evidence>
<keyword evidence="3" id="KW-0808">Transferase</keyword>
<sequence length="232" mass="25680">MQDNSHRAYPFTPPVTGVTGLQLITDLYTISSPISAENLGFAFDFGSMATAYGAATTTVVPNDPKIRVHSFIGFKPSHSLAFNQNPHVFLVPKSTPSVIRAVSRTPVVTGSSFRLNWSAGVILYILLCGVPPFWAETEQGVAQAIIRSVIDFKRDPWPKVSENAKDLVKKMLDPDPRQRLTAQGVLEHPWLQNAKKAPNVPLGETVKARLKQFSVMNKLKKRALRVTVQIYQ</sequence>
<dbReference type="InterPro" id="IPR050205">
    <property type="entry name" value="CDPK_Ser/Thr_kinases"/>
</dbReference>
<reference evidence="8 9" key="1">
    <citation type="journal article" date="2021" name="Commun. Biol.">
        <title>The genome of Shorea leprosula (Dipterocarpaceae) highlights the ecological relevance of drought in aseasonal tropical rainforests.</title>
        <authorList>
            <person name="Ng K.K.S."/>
            <person name="Kobayashi M.J."/>
            <person name="Fawcett J.A."/>
            <person name="Hatakeyama M."/>
            <person name="Paape T."/>
            <person name="Ng C.H."/>
            <person name="Ang C.C."/>
            <person name="Tnah L.H."/>
            <person name="Lee C.T."/>
            <person name="Nishiyama T."/>
            <person name="Sese J."/>
            <person name="O'Brien M.J."/>
            <person name="Copetti D."/>
            <person name="Mohd Noor M.I."/>
            <person name="Ong R.C."/>
            <person name="Putra M."/>
            <person name="Sireger I.Z."/>
            <person name="Indrioko S."/>
            <person name="Kosugi Y."/>
            <person name="Izuno A."/>
            <person name="Isagi Y."/>
            <person name="Lee S.L."/>
            <person name="Shimizu K.K."/>
        </authorList>
    </citation>
    <scope>NUCLEOTIDE SEQUENCE [LARGE SCALE GENOMIC DNA]</scope>
    <source>
        <strain evidence="8">214</strain>
    </source>
</reference>